<name>A0AA38CLB2_TAXCH</name>
<evidence type="ECO:0000259" key="1">
    <source>
        <dbReference type="Pfam" id="PF19160"/>
    </source>
</evidence>
<dbReference type="Pfam" id="PF19160">
    <property type="entry name" value="SPARK"/>
    <property type="match status" value="1"/>
</dbReference>
<dbReference type="PANTHER" id="PTHR34056">
    <property type="entry name" value="GPI-ANCHORED PROTEIN"/>
    <property type="match status" value="1"/>
</dbReference>
<accession>A0AA38CLB2</accession>
<protein>
    <recommendedName>
        <fullName evidence="1">SPARK domain-containing protein</fullName>
    </recommendedName>
</protein>
<sequence length="311" mass="33602">MQSQPSTAMKGPAIFVGVIQILIFRLVFATENSSSSITLQPLNPNNGGIIPAIPVQSEIEACPLDLSEELYSGIKGACKELNRNKCCPVLAAWLYAAHAKTALRTLRLPVSEDSPVLPDDSHRCVDNFQSALLSRGIHIPQPNDTCDPVLCFCGIRLHQISALTCPQAFNVTDHVTASPSLLALQDSCTTPTPSGCSTCLRALHQVNEMAEVKESSDRTNRIYSRDCELMGLTWLLAKNKTVYISTVSAVFKALMYSGLPPHTTTCSADRQKMPLPVDSSQLDDVSAAGPKAAFFLAALPFVTAMNLSPLW</sequence>
<dbReference type="PANTHER" id="PTHR34056:SF3">
    <property type="entry name" value="OS07G0557700 PROTEIN"/>
    <property type="match status" value="1"/>
</dbReference>
<dbReference type="EMBL" id="JAHRHJ020000010">
    <property type="protein sequence ID" value="KAH9298563.1"/>
    <property type="molecule type" value="Genomic_DNA"/>
</dbReference>
<organism evidence="2 3">
    <name type="scientific">Taxus chinensis</name>
    <name type="common">Chinese yew</name>
    <name type="synonym">Taxus wallichiana var. chinensis</name>
    <dbReference type="NCBI Taxonomy" id="29808"/>
    <lineage>
        <taxon>Eukaryota</taxon>
        <taxon>Viridiplantae</taxon>
        <taxon>Streptophyta</taxon>
        <taxon>Embryophyta</taxon>
        <taxon>Tracheophyta</taxon>
        <taxon>Spermatophyta</taxon>
        <taxon>Pinopsida</taxon>
        <taxon>Pinidae</taxon>
        <taxon>Conifers II</taxon>
        <taxon>Cupressales</taxon>
        <taxon>Taxaceae</taxon>
        <taxon>Taxus</taxon>
    </lineage>
</organism>
<dbReference type="Proteomes" id="UP000824469">
    <property type="component" value="Unassembled WGS sequence"/>
</dbReference>
<gene>
    <name evidence="2" type="ORF">KI387_030245</name>
</gene>
<dbReference type="OMA" id="VFRAVMY"/>
<proteinExistence type="predicted"/>
<comment type="caution">
    <text evidence="2">The sequence shown here is derived from an EMBL/GenBank/DDBJ whole genome shotgun (WGS) entry which is preliminary data.</text>
</comment>
<evidence type="ECO:0000313" key="2">
    <source>
        <dbReference type="EMBL" id="KAH9298563.1"/>
    </source>
</evidence>
<dbReference type="InterPro" id="IPR040376">
    <property type="entry name" value="At4g28100-like"/>
</dbReference>
<reference evidence="2 3" key="1">
    <citation type="journal article" date="2021" name="Nat. Plants">
        <title>The Taxus genome provides insights into paclitaxel biosynthesis.</title>
        <authorList>
            <person name="Xiong X."/>
            <person name="Gou J."/>
            <person name="Liao Q."/>
            <person name="Li Y."/>
            <person name="Zhou Q."/>
            <person name="Bi G."/>
            <person name="Li C."/>
            <person name="Du R."/>
            <person name="Wang X."/>
            <person name="Sun T."/>
            <person name="Guo L."/>
            <person name="Liang H."/>
            <person name="Lu P."/>
            <person name="Wu Y."/>
            <person name="Zhang Z."/>
            <person name="Ro D.K."/>
            <person name="Shang Y."/>
            <person name="Huang S."/>
            <person name="Yan J."/>
        </authorList>
    </citation>
    <scope>NUCLEOTIDE SEQUENCE [LARGE SCALE GENOMIC DNA]</scope>
    <source>
        <strain evidence="2">Ta-2019</strain>
    </source>
</reference>
<dbReference type="InterPro" id="IPR043891">
    <property type="entry name" value="SPARK"/>
</dbReference>
<evidence type="ECO:0000313" key="3">
    <source>
        <dbReference type="Proteomes" id="UP000824469"/>
    </source>
</evidence>
<dbReference type="AlphaFoldDB" id="A0AA38CLB2"/>
<keyword evidence="3" id="KW-1185">Reference proteome</keyword>
<feature type="domain" description="SPARK" evidence="1">
    <location>
        <begin position="60"/>
        <end position="217"/>
    </location>
</feature>